<organism evidence="3 4">
    <name type="scientific">Desulfoluna spongiiphila</name>
    <dbReference type="NCBI Taxonomy" id="419481"/>
    <lineage>
        <taxon>Bacteria</taxon>
        <taxon>Pseudomonadati</taxon>
        <taxon>Thermodesulfobacteriota</taxon>
        <taxon>Desulfobacteria</taxon>
        <taxon>Desulfobacterales</taxon>
        <taxon>Desulfolunaceae</taxon>
        <taxon>Desulfoluna</taxon>
    </lineage>
</organism>
<feature type="transmembrane region" description="Helical" evidence="1">
    <location>
        <begin position="192"/>
        <end position="212"/>
    </location>
</feature>
<accession>A0A1G5E0Y1</accession>
<proteinExistence type="predicted"/>
<name>A0A1G5E0Y1_9BACT</name>
<keyword evidence="1" id="KW-0472">Membrane</keyword>
<dbReference type="Pfam" id="PF09850">
    <property type="entry name" value="DotU"/>
    <property type="match status" value="1"/>
</dbReference>
<gene>
    <name evidence="3" type="ORF">SAMN05216233_105102</name>
</gene>
<keyword evidence="1" id="KW-0812">Transmembrane</keyword>
<dbReference type="AlphaFoldDB" id="A0A1G5E0Y1"/>
<dbReference type="OrthoDB" id="345640at2"/>
<protein>
    <submittedName>
        <fullName evidence="3">Type IV / VI secretion system protein, DotU family</fullName>
    </submittedName>
</protein>
<feature type="domain" description="Type IV / VI secretion system DotU" evidence="2">
    <location>
        <begin position="3"/>
        <end position="209"/>
    </location>
</feature>
<evidence type="ECO:0000259" key="2">
    <source>
        <dbReference type="Pfam" id="PF09850"/>
    </source>
</evidence>
<evidence type="ECO:0000256" key="1">
    <source>
        <dbReference type="SAM" id="Phobius"/>
    </source>
</evidence>
<dbReference type="PANTHER" id="PTHR38033:SF1">
    <property type="entry name" value="DOTU FAMILY TYPE IV_VI SECRETION SYSTEM PROTEIN"/>
    <property type="match status" value="1"/>
</dbReference>
<dbReference type="InterPro" id="IPR017732">
    <property type="entry name" value="T4/T6SS_DotU"/>
</dbReference>
<keyword evidence="4" id="KW-1185">Reference proteome</keyword>
<dbReference type="RefSeq" id="WP_092210272.1">
    <property type="nucleotide sequence ID" value="NZ_FMUX01000005.1"/>
</dbReference>
<evidence type="ECO:0000313" key="4">
    <source>
        <dbReference type="Proteomes" id="UP000198870"/>
    </source>
</evidence>
<dbReference type="EMBL" id="FMUX01000005">
    <property type="protein sequence ID" value="SCY20537.1"/>
    <property type="molecule type" value="Genomic_DNA"/>
</dbReference>
<dbReference type="NCBIfam" id="TIGR03349">
    <property type="entry name" value="IV_VI_DotU"/>
    <property type="match status" value="1"/>
</dbReference>
<dbReference type="InterPro" id="IPR038522">
    <property type="entry name" value="T4/T6SS_DotU_sf"/>
</dbReference>
<dbReference type="Gene3D" id="1.25.40.590">
    <property type="entry name" value="Type IV / VI secretion system, DotU"/>
    <property type="match status" value="1"/>
</dbReference>
<reference evidence="3 4" key="1">
    <citation type="submission" date="2016-10" db="EMBL/GenBank/DDBJ databases">
        <authorList>
            <person name="de Groot N.N."/>
        </authorList>
    </citation>
    <scope>NUCLEOTIDE SEQUENCE [LARGE SCALE GENOMIC DNA]</scope>
    <source>
        <strain evidence="3 4">AA1</strain>
    </source>
</reference>
<dbReference type="Proteomes" id="UP000198870">
    <property type="component" value="Unassembled WGS sequence"/>
</dbReference>
<evidence type="ECO:0000313" key="3">
    <source>
        <dbReference type="EMBL" id="SCY20537.1"/>
    </source>
</evidence>
<keyword evidence="1" id="KW-1133">Transmembrane helix</keyword>
<dbReference type="STRING" id="419481.SAMN05216233_105102"/>
<dbReference type="PANTHER" id="PTHR38033">
    <property type="entry name" value="MEMBRANE PROTEIN-RELATED"/>
    <property type="match status" value="1"/>
</dbReference>
<sequence length="223" mass="25293">MHLSDCFIPLMACVAYALPEAERNQASYEELRASIMAHVDACGRHPARSEFSEEDFEGARFAVFCWVDDRVMQSGWNGKAQWQKESLQRVHFKTAQGGAEFFTRLKETDPSRREVFEVFYLCLMAGFRGRYGMEGDEQILEDLKAGLCRRLVNDDERLTSDGREKWFPAPYKGEMPSGMEPRAKSGSSMMSFLLVLSPAVLCGILFVIYGFILNSEVLTGLVR</sequence>